<sequence length="233" mass="27168">MKINPWAFGGLFLLISGIWMWNNFELPKFYPFERVGKVEALVFQTKLVVPRLPGLGVDKLDEIVYFLYEIDDVIYVSKYRAYKTGQFQRTGDSLLVEYSLNNPQRTDPIIYYHNVSSKNRSVDFSKSFLHTKSNGYKALDLRENIFTYQDYSEYGERLIKTTGTYVMEDNMIKLSPLIYYLNRMVGDSLIEEPKPINKDEQKIFLNDFIVNPNGSITEVNTNLIFDITGKKVK</sequence>
<evidence type="ECO:0000256" key="1">
    <source>
        <dbReference type="SAM" id="Phobius"/>
    </source>
</evidence>
<accession>A0ABW5LBU4</accession>
<evidence type="ECO:0008006" key="4">
    <source>
        <dbReference type="Google" id="ProtNLM"/>
    </source>
</evidence>
<dbReference type="EMBL" id="JBHULE010000002">
    <property type="protein sequence ID" value="MFD2561604.1"/>
    <property type="molecule type" value="Genomic_DNA"/>
</dbReference>
<evidence type="ECO:0000313" key="3">
    <source>
        <dbReference type="Proteomes" id="UP001597319"/>
    </source>
</evidence>
<evidence type="ECO:0000313" key="2">
    <source>
        <dbReference type="EMBL" id="MFD2561604.1"/>
    </source>
</evidence>
<gene>
    <name evidence="2" type="ORF">ACFSR1_02910</name>
</gene>
<dbReference type="Proteomes" id="UP001597319">
    <property type="component" value="Unassembled WGS sequence"/>
</dbReference>
<feature type="transmembrane region" description="Helical" evidence="1">
    <location>
        <begin position="6"/>
        <end position="24"/>
    </location>
</feature>
<organism evidence="2 3">
    <name type="scientific">Aquimarina rubra</name>
    <dbReference type="NCBI Taxonomy" id="1920033"/>
    <lineage>
        <taxon>Bacteria</taxon>
        <taxon>Pseudomonadati</taxon>
        <taxon>Bacteroidota</taxon>
        <taxon>Flavobacteriia</taxon>
        <taxon>Flavobacteriales</taxon>
        <taxon>Flavobacteriaceae</taxon>
        <taxon>Aquimarina</taxon>
    </lineage>
</organism>
<keyword evidence="1" id="KW-0472">Membrane</keyword>
<dbReference type="RefSeq" id="WP_378289445.1">
    <property type="nucleotide sequence ID" value="NZ_JBHULE010000002.1"/>
</dbReference>
<reference evidence="3" key="1">
    <citation type="journal article" date="2019" name="Int. J. Syst. Evol. Microbiol.">
        <title>The Global Catalogue of Microorganisms (GCM) 10K type strain sequencing project: providing services to taxonomists for standard genome sequencing and annotation.</title>
        <authorList>
            <consortium name="The Broad Institute Genomics Platform"/>
            <consortium name="The Broad Institute Genome Sequencing Center for Infectious Disease"/>
            <person name="Wu L."/>
            <person name="Ma J."/>
        </authorList>
    </citation>
    <scope>NUCLEOTIDE SEQUENCE [LARGE SCALE GENOMIC DNA]</scope>
    <source>
        <strain evidence="3">KCTC 52274</strain>
    </source>
</reference>
<name>A0ABW5LBU4_9FLAO</name>
<comment type="caution">
    <text evidence="2">The sequence shown here is derived from an EMBL/GenBank/DDBJ whole genome shotgun (WGS) entry which is preliminary data.</text>
</comment>
<keyword evidence="3" id="KW-1185">Reference proteome</keyword>
<proteinExistence type="predicted"/>
<keyword evidence="1" id="KW-0812">Transmembrane</keyword>
<keyword evidence="1" id="KW-1133">Transmembrane helix</keyword>
<protein>
    <recommendedName>
        <fullName evidence="4">DUF3068 domain-containing protein</fullName>
    </recommendedName>
</protein>